<evidence type="ECO:0000256" key="1">
    <source>
        <dbReference type="SAM" id="MobiDB-lite"/>
    </source>
</evidence>
<evidence type="ECO:0000313" key="3">
    <source>
        <dbReference type="Proteomes" id="UP000783742"/>
    </source>
</evidence>
<sequence>MDTKKSHRVFSLLLALVMIIGILPINAFANTENMIFTDIEDYHKNSSKDLELKSTSRLKSISESSASPDIATRAVDAEGKPPLAWDDNEGAKDDGSEYWDLPAGVKVIHAQNGSDPLNTIGISYMGRRLDEKGNIILKFDIAQQHTASTGVWSHYVMRFPKELYNAIDWEKSYAASKQVEFAGGSQVEFLKFTDSPIKGQTAYAKSFSFKDGGTSYRHYDVNIVLKSSVNWENDFANKTQVVQMRLYDDSGSRIFSTSRSSKNAVIAKYSYNTHTKTAVIGDKTNKPKDLIESTTISATDTEKDMFWTNYSTLQLDKEEKKVRLTYVVTKSETTNPNYKDYGEDIAFRQTLDPDFVRYLDLGEKDAQIGKVYILDNKESKYGPEVPIYAKDLNGIEKNAQGRIETDEHGNPTYNRDDKSVFIQVATKDFVDKENLKIKSGDPNKIEIKNQDDPTSVFFNNMTKDGYFVVFEYDIDPIKINDQLIKDGEFVKNFMFDTRYITSNNKGVRKFTFKTTKDIKYEGNKNLFYRIRFTPAVSISGSRAALQREQDFVLNIGGSEGIWKSWKREGYYWSNAGTGNWDYGIPVYGFSAPAANNVTLPGGTIPAGTEVNLYLPNYSNKFNADNVKVDLATGDNRGDGLAVPSWKNVKPIEGTEIELQKVKEKNGNEVFHFPYYIKNTVSRVGGSAIREQHVPIVDEVFTDSESITGIMKSAAGVKAQVDVPEGNNFKRYHSNNWIDTKQDNDGNIEKYLRSDGKGPEEEIEPDKITETRRFDKTNYEGFKFQIKNQYAGGDSLKESNEEKTLKELGLIKDQPILLNTFTNTSLNSETIFEQVQAKVKFNLYPEQNISMERIVPLNKQYSVVPPKVAKPGDVEKFDLNEGKLNPTYKPNGFLPKPGEDNIRIDEKTPTIAVQRESLTETDGFNKIKTKTYPNFINHDGFTYDINNSDNTLRDEATQNFLKRLFPDAEFDSALSKKANGQPREDNKVVIGWTKVELKDTPTLSAEDQFYKLEKDKKVLTETKQWDDNENYIFNEYSPVDKNRQVYAVWGVPSLVLHANNTTEDKETIVRIPYTEADVTNTNKIIDAMTSATKDNLKNNNVIKALPLAPYRYDSKQLGETYDERLESFVMESSTFVGWTLERYPNDETSRFVAGNNNDRIGEIKKGMTKDNKSLPKRTESTQYMDGKRDAYVPNGFNFAVSKGFEALMKEGKDIHLYANYRPYFDVKVLPRYRNVSDPVTGYQYGKYEDNVDAAKKKPLNVALLYRTAVTDYTTPTVLQGATYNPLTTQDAIKLFDGTSTSPLTWTVPGYDREGLRQSYVAVVVPEGKKEAYKNFKQAQDPQNPDAGINDWNSLGISTYVKVSGNSAELDKNAPRNLHETVVRGDPYGVGLAKQQTFTIKEGSKVDAYTSATSRQSVLRGDREVKGYNIFLTNTPKTIQAPVFDNVKGTDTSFSVNFDQDLIDQKLSGLKLKVPYAVEDGEPGKYKAEYRDINLTIGEDGKTITAPDGITATVENGKLKVGNFDFTNLPAGEENRTIYGNFTKAVEGGEDIVSDQGKVVITQLLVSNPVTDMEQTPKKDGENARIKFVVPEPDPTDQVVVGTTYTAQKFDKDQNKWIDVGTLEITKPKMGNSTQEIPLTGDVAHEDTIRIVSKEPGKKPGYSVGDETNTPYTPMQPNPDKPNDPVSDYKHYVKLDLEGPKIEGKAEDETFRRYINIKATLDEMPGDKITIELGTKGQQGTEGNKTVEATKATAVEKFNEIVRENENTLHGIWIIAVDEMGNKTTKEVDYIQTYQLKVTATGARPNRDFFRLKSEKDNTSVRLTVREGNNIVLEQTLTLKDANKYEKITFMKDGQSYKLKSGQELEIKGSCVEDSKIYTTNPFKLLIH</sequence>
<comment type="caution">
    <text evidence="2">The sequence shown here is derived from an EMBL/GenBank/DDBJ whole genome shotgun (WGS) entry which is preliminary data.</text>
</comment>
<name>A0ABS6FJ33_9FIRM</name>
<protein>
    <submittedName>
        <fullName evidence="2">Uncharacterized protein</fullName>
    </submittedName>
</protein>
<feature type="region of interest" description="Disordered" evidence="1">
    <location>
        <begin position="1652"/>
        <end position="1683"/>
    </location>
</feature>
<dbReference type="EMBL" id="JAHLQO010000008">
    <property type="protein sequence ID" value="MBU5670192.1"/>
    <property type="molecule type" value="Genomic_DNA"/>
</dbReference>
<evidence type="ECO:0000313" key="2">
    <source>
        <dbReference type="EMBL" id="MBU5670192.1"/>
    </source>
</evidence>
<proteinExistence type="predicted"/>
<reference evidence="2 3" key="1">
    <citation type="submission" date="2021-06" db="EMBL/GenBank/DDBJ databases">
        <authorList>
            <person name="Sun Q."/>
            <person name="Li D."/>
        </authorList>
    </citation>
    <scope>NUCLEOTIDE SEQUENCE [LARGE SCALE GENOMIC DNA]</scope>
    <source>
        <strain evidence="2 3">MSJ-1</strain>
    </source>
</reference>
<dbReference type="Proteomes" id="UP000783742">
    <property type="component" value="Unassembled WGS sequence"/>
</dbReference>
<keyword evidence="3" id="KW-1185">Reference proteome</keyword>
<dbReference type="RefSeq" id="WP_216550016.1">
    <property type="nucleotide sequence ID" value="NZ_JAHLQO010000008.1"/>
</dbReference>
<gene>
    <name evidence="2" type="ORF">KQI68_10155</name>
</gene>
<accession>A0ABS6FJ33</accession>
<organism evidence="2 3">
    <name type="scientific">Peptoniphilus ovalis</name>
    <dbReference type="NCBI Taxonomy" id="2841503"/>
    <lineage>
        <taxon>Bacteria</taxon>
        <taxon>Bacillati</taxon>
        <taxon>Bacillota</taxon>
        <taxon>Tissierellia</taxon>
        <taxon>Tissierellales</taxon>
        <taxon>Peptoniphilaceae</taxon>
        <taxon>Peptoniphilus</taxon>
    </lineage>
</organism>